<keyword evidence="2" id="KW-1133">Transmembrane helix</keyword>
<feature type="transmembrane region" description="Helical" evidence="2">
    <location>
        <begin position="61"/>
        <end position="83"/>
    </location>
</feature>
<accession>A0A0G4HLJ7</accession>
<feature type="compositionally biased region" description="Basic and acidic residues" evidence="1">
    <location>
        <begin position="287"/>
        <end position="312"/>
    </location>
</feature>
<dbReference type="PhylomeDB" id="A0A0G4HLJ7"/>
<proteinExistence type="predicted"/>
<dbReference type="SUPFAM" id="SSF103473">
    <property type="entry name" value="MFS general substrate transporter"/>
    <property type="match status" value="1"/>
</dbReference>
<feature type="transmembrane region" description="Helical" evidence="2">
    <location>
        <begin position="155"/>
        <end position="176"/>
    </location>
</feature>
<feature type="transmembrane region" description="Helical" evidence="2">
    <location>
        <begin position="95"/>
        <end position="118"/>
    </location>
</feature>
<feature type="compositionally biased region" description="Low complexity" evidence="1">
    <location>
        <begin position="446"/>
        <end position="460"/>
    </location>
</feature>
<feature type="transmembrane region" description="Helical" evidence="2">
    <location>
        <begin position="188"/>
        <end position="210"/>
    </location>
</feature>
<evidence type="ECO:0008006" key="4">
    <source>
        <dbReference type="Google" id="ProtNLM"/>
    </source>
</evidence>
<gene>
    <name evidence="3" type="ORF">Cvel_7382</name>
</gene>
<feature type="transmembrane region" description="Helical" evidence="2">
    <location>
        <begin position="480"/>
        <end position="505"/>
    </location>
</feature>
<evidence type="ECO:0000313" key="3">
    <source>
        <dbReference type="EMBL" id="CEM45046.1"/>
    </source>
</evidence>
<feature type="compositionally biased region" description="Basic and acidic residues" evidence="1">
    <location>
        <begin position="250"/>
        <end position="267"/>
    </location>
</feature>
<keyword evidence="2" id="KW-0472">Membrane</keyword>
<feature type="transmembrane region" description="Helical" evidence="2">
    <location>
        <begin position="124"/>
        <end position="143"/>
    </location>
</feature>
<dbReference type="EMBL" id="CDMZ01003085">
    <property type="protein sequence ID" value="CEM45046.1"/>
    <property type="molecule type" value="Genomic_DNA"/>
</dbReference>
<organism evidence="3">
    <name type="scientific">Chromera velia CCMP2878</name>
    <dbReference type="NCBI Taxonomy" id="1169474"/>
    <lineage>
        <taxon>Eukaryota</taxon>
        <taxon>Sar</taxon>
        <taxon>Alveolata</taxon>
        <taxon>Colpodellida</taxon>
        <taxon>Chromeraceae</taxon>
        <taxon>Chromera</taxon>
    </lineage>
</organism>
<evidence type="ECO:0000256" key="1">
    <source>
        <dbReference type="SAM" id="MobiDB-lite"/>
    </source>
</evidence>
<feature type="region of interest" description="Disordered" evidence="1">
    <location>
        <begin position="406"/>
        <end position="468"/>
    </location>
</feature>
<sequence>MSAEGDEGYRSAPRGSKPHSTHFFVRMLLVAVLLGFSQQVSLATYQQSVGYFERLVGNEQIFLFMCMAVFLPSPMILFTQILFDRKYDMKFGVWLTFLIRIPVVAVILGVLAFCTSFAKSVWSLLLVGVLVGTVAASLLSSELQFVAPVDSRLPAWVQFGTGVAAAFVVLMTKGILQFRPDASQREVYGFFAVPLVSSVLGGIIFLCLYWSGMFNPILLELQHSATEDGIAQIGSNGNGEPDCPITLSKRHSEDLKRRIETQQERERRSRRSNSSHNSNGGIPRGPWKGDDSIRFDDIKERDLRNKQRERDSPPLMEDLLPPPAERSMTDTIGAKDPTRFPAVSPEIRPERHSLPDVEMGGHAPPVQQQRRSPDPAPTSEFDGGVAVENLTLRVLRSPRLRFRASTHGMGGAREGHQHPRPAEPVHSDFPSPSAETPGAKFEEGDGQSPGAASASSGPLPRRQSSTMQLLPVTDKRSRMLLLYFGINALINRGTMMFVLPFLVFFGGASVSQTLTTCKLAGDFLGRALSLFVSSRVPLPVRVGAAGGATLAGVLLSVWLLVFEVDLSADTCSVCDAQPEWYQIVTVLFIYSLGTLNENSVGTFSSLSVDETKRPQAQRFVAFMIYGGLTAGLLCASIPILLRPSKGE</sequence>
<feature type="transmembrane region" description="Helical" evidence="2">
    <location>
        <begin position="619"/>
        <end position="641"/>
    </location>
</feature>
<keyword evidence="2" id="KW-0812">Transmembrane</keyword>
<evidence type="ECO:0000256" key="2">
    <source>
        <dbReference type="SAM" id="Phobius"/>
    </source>
</evidence>
<feature type="transmembrane region" description="Helical" evidence="2">
    <location>
        <begin position="23"/>
        <end position="41"/>
    </location>
</feature>
<dbReference type="VEuPathDB" id="CryptoDB:Cvel_7382"/>
<dbReference type="AlphaFoldDB" id="A0A0G4HLJ7"/>
<feature type="compositionally biased region" description="Basic and acidic residues" evidence="1">
    <location>
        <begin position="413"/>
        <end position="426"/>
    </location>
</feature>
<feature type="region of interest" description="Disordered" evidence="1">
    <location>
        <begin position="232"/>
        <end position="384"/>
    </location>
</feature>
<protein>
    <recommendedName>
        <fullName evidence="4">Nodulin-like domain-containing protein</fullName>
    </recommendedName>
</protein>
<name>A0A0G4HLJ7_9ALVE</name>
<reference evidence="3" key="1">
    <citation type="submission" date="2014-11" db="EMBL/GenBank/DDBJ databases">
        <authorList>
            <person name="Otto D Thomas"/>
            <person name="Naeem Raeece"/>
        </authorList>
    </citation>
    <scope>NUCLEOTIDE SEQUENCE</scope>
</reference>
<dbReference type="InterPro" id="IPR036259">
    <property type="entry name" value="MFS_trans_sf"/>
</dbReference>
<feature type="transmembrane region" description="Helical" evidence="2">
    <location>
        <begin position="542"/>
        <end position="562"/>
    </location>
</feature>